<keyword evidence="11" id="KW-0150">Chloroplast</keyword>
<dbReference type="InterPro" id="IPR028364">
    <property type="entry name" value="Ribosomal_uL1/biogenesis"/>
</dbReference>
<evidence type="ECO:0000256" key="10">
    <source>
        <dbReference type="RuleBase" id="RU000659"/>
    </source>
</evidence>
<dbReference type="PROSITE" id="PS01199">
    <property type="entry name" value="RIBOSOMAL_L1"/>
    <property type="match status" value="1"/>
</dbReference>
<evidence type="ECO:0000256" key="3">
    <source>
        <dbReference type="ARBA" id="ARBA00022730"/>
    </source>
</evidence>
<protein>
    <recommendedName>
        <fullName evidence="8 9">Large ribosomal subunit protein uL1c</fullName>
    </recommendedName>
</protein>
<dbReference type="NCBIfam" id="TIGR01169">
    <property type="entry name" value="rplA_bact"/>
    <property type="match status" value="1"/>
</dbReference>
<dbReference type="EMBL" id="MT211885">
    <property type="protein sequence ID" value="QJF58494.1"/>
    <property type="molecule type" value="Genomic_DNA"/>
</dbReference>
<dbReference type="FunFam" id="3.40.50.790:FF:000001">
    <property type="entry name" value="50S ribosomal protein L1"/>
    <property type="match status" value="1"/>
</dbReference>
<dbReference type="HAMAP" id="MF_01318_B">
    <property type="entry name" value="Ribosomal_uL1_B"/>
    <property type="match status" value="1"/>
</dbReference>
<evidence type="ECO:0000313" key="11">
    <source>
        <dbReference type="EMBL" id="QJF58693.1"/>
    </source>
</evidence>
<dbReference type="GO" id="GO:0009507">
    <property type="term" value="C:chloroplast"/>
    <property type="evidence" value="ECO:0007669"/>
    <property type="project" value="UniProtKB-SubCell"/>
</dbReference>
<keyword evidence="11" id="KW-0934">Plastid</keyword>
<evidence type="ECO:0000256" key="9">
    <source>
        <dbReference type="HAMAP-Rule" id="MF_01318"/>
    </source>
</evidence>
<proteinExistence type="inferred from homology"/>
<evidence type="ECO:0000256" key="1">
    <source>
        <dbReference type="ARBA" id="ARBA00010531"/>
    </source>
</evidence>
<comment type="similarity">
    <text evidence="1 9 10">Belongs to the universal ribosomal protein uL1 family.</text>
</comment>
<dbReference type="InterPro" id="IPR023674">
    <property type="entry name" value="Ribosomal_uL1-like"/>
</dbReference>
<evidence type="ECO:0000256" key="2">
    <source>
        <dbReference type="ARBA" id="ARBA00011838"/>
    </source>
</evidence>
<keyword evidence="4 9" id="KW-0694">RNA-binding</keyword>
<dbReference type="EMBL" id="MT211887">
    <property type="protein sequence ID" value="QJF58892.1"/>
    <property type="molecule type" value="Genomic_DNA"/>
</dbReference>
<dbReference type="InterPro" id="IPR023673">
    <property type="entry name" value="Ribosomal_uL1_CS"/>
</dbReference>
<evidence type="ECO:0000256" key="8">
    <source>
        <dbReference type="ARBA" id="ARBA00035205"/>
    </source>
</evidence>
<comment type="function">
    <text evidence="7 9">Binds directly to 23S rRNA. Might be involved in E site tRNA release.</text>
</comment>
<dbReference type="PIRSF" id="PIRSF002155">
    <property type="entry name" value="Ribosomal_L1"/>
    <property type="match status" value="1"/>
</dbReference>
<sequence>MIGVKNYIMSKPKFSRRYRQLLKKVTQPLYSPVDAINLLHEVSNANFIETVDVHISLGLDPKYADQQLRATVTLPKGTGKNIRIAVIANGEQVSEAIKAGSDIVGYEDLIDEIAKGRLDFDKLIATPSVMPLIAKLGRLLGPRGLMPSPKAGTVTNNLSEAIAEFKAGKLEYRLDRTGIVHVPFGKVNFSSSDLLTNLIAIKDSIEKNKPSGARGKYWKSVYISGTMGPSIAIDINLLRELVQS</sequence>
<reference evidence="11" key="1">
    <citation type="submission" date="2020-03" db="EMBL/GenBank/DDBJ databases">
        <title>Mitochondrial and Plastid genome variability of Corallina officinalis (Corallinales, Rhodophyta).</title>
        <authorList>
            <person name="Yesson C."/>
            <person name="Bian X."/>
            <person name="Williamson C."/>
            <person name="Briscoe A.G."/>
            <person name="Brodie J."/>
        </authorList>
    </citation>
    <scope>NUCLEOTIDE SEQUENCE</scope>
</reference>
<dbReference type="GO" id="GO:0003735">
    <property type="term" value="F:structural constituent of ribosome"/>
    <property type="evidence" value="ECO:0007669"/>
    <property type="project" value="InterPro"/>
</dbReference>
<keyword evidence="5 9" id="KW-0689">Ribosomal protein</keyword>
<dbReference type="SUPFAM" id="SSF56808">
    <property type="entry name" value="Ribosomal protein L1"/>
    <property type="match status" value="1"/>
</dbReference>
<keyword evidence="6 9" id="KW-0687">Ribonucleoprotein</keyword>
<dbReference type="GO" id="GO:0006412">
    <property type="term" value="P:translation"/>
    <property type="evidence" value="ECO:0007669"/>
    <property type="project" value="UniProtKB-UniRule"/>
</dbReference>
<dbReference type="PANTHER" id="PTHR36427">
    <property type="entry name" value="54S RIBOSOMAL PROTEIN L1, MITOCHONDRIAL"/>
    <property type="match status" value="1"/>
</dbReference>
<evidence type="ECO:0000256" key="7">
    <source>
        <dbReference type="ARBA" id="ARBA00025388"/>
    </source>
</evidence>
<dbReference type="EMBL" id="MT211884">
    <property type="protein sequence ID" value="QJF58295.1"/>
    <property type="molecule type" value="Genomic_DNA"/>
</dbReference>
<comment type="subunit">
    <text evidence="2 9">Part of the 50S ribosomal subunit.</text>
</comment>
<keyword evidence="3 9" id="KW-0699">rRNA-binding</keyword>
<comment type="subcellular location">
    <subcellularLocation>
        <location evidence="9">Plastid</location>
        <location evidence="9">Chloroplast</location>
    </subcellularLocation>
</comment>
<dbReference type="InterPro" id="IPR002143">
    <property type="entry name" value="Ribosomal_uL1"/>
</dbReference>
<dbReference type="AlphaFoldDB" id="A0A6M3WBH7"/>
<dbReference type="EMBL" id="MT211886">
    <property type="protein sequence ID" value="QJF58693.1"/>
    <property type="molecule type" value="Genomic_DNA"/>
</dbReference>
<organism evidence="11">
    <name type="scientific">Corallina officinalis</name>
    <name type="common">Coral seaweed</name>
    <dbReference type="NCBI Taxonomy" id="35170"/>
    <lineage>
        <taxon>Eukaryota</taxon>
        <taxon>Rhodophyta</taxon>
        <taxon>Florideophyceae</taxon>
        <taxon>Corallinophycidae</taxon>
        <taxon>Corallinales</taxon>
        <taxon>Corallinaceae</taxon>
        <taxon>Corallinoideae</taxon>
        <taxon>Corallina</taxon>
    </lineage>
</organism>
<dbReference type="GO" id="GO:0019843">
    <property type="term" value="F:rRNA binding"/>
    <property type="evidence" value="ECO:0007669"/>
    <property type="project" value="UniProtKB-UniRule"/>
</dbReference>
<name>A0A6M3WBH7_COROI</name>
<geneLocation type="chloroplast" evidence="11"/>
<dbReference type="InterPro" id="IPR005878">
    <property type="entry name" value="Ribosom_uL1_bac-type"/>
</dbReference>
<dbReference type="Gene3D" id="3.30.190.20">
    <property type="match status" value="1"/>
</dbReference>
<dbReference type="Pfam" id="PF00687">
    <property type="entry name" value="Ribosomal_L1"/>
    <property type="match status" value="1"/>
</dbReference>
<gene>
    <name evidence="9 11" type="primary">rpl1</name>
</gene>
<dbReference type="InterPro" id="IPR016095">
    <property type="entry name" value="Ribosomal_uL1_3-a/b-sand"/>
</dbReference>
<dbReference type="CDD" id="cd00403">
    <property type="entry name" value="Ribosomal_L1"/>
    <property type="match status" value="1"/>
</dbReference>
<dbReference type="GO" id="GO:0015934">
    <property type="term" value="C:large ribosomal subunit"/>
    <property type="evidence" value="ECO:0007669"/>
    <property type="project" value="InterPro"/>
</dbReference>
<evidence type="ECO:0000256" key="6">
    <source>
        <dbReference type="ARBA" id="ARBA00023274"/>
    </source>
</evidence>
<accession>A0A6M3WBH7</accession>
<dbReference type="Gene3D" id="3.40.50.790">
    <property type="match status" value="1"/>
</dbReference>
<dbReference type="PANTHER" id="PTHR36427:SF3">
    <property type="entry name" value="LARGE RIBOSOMAL SUBUNIT PROTEIN UL1M"/>
    <property type="match status" value="1"/>
</dbReference>
<evidence type="ECO:0000256" key="5">
    <source>
        <dbReference type="ARBA" id="ARBA00022980"/>
    </source>
</evidence>
<evidence type="ECO:0000256" key="4">
    <source>
        <dbReference type="ARBA" id="ARBA00022884"/>
    </source>
</evidence>